<protein>
    <submittedName>
        <fullName evidence="3">Uncharacterized protein</fullName>
    </submittedName>
</protein>
<reference evidence="3" key="1">
    <citation type="submission" date="2022-11" db="UniProtKB">
        <authorList>
            <consortium name="WormBaseParasite"/>
        </authorList>
    </citation>
    <scope>IDENTIFICATION</scope>
</reference>
<name>A0A914PNC2_9BILA</name>
<dbReference type="AlphaFoldDB" id="A0A914PNC2"/>
<evidence type="ECO:0000256" key="1">
    <source>
        <dbReference type="SAM" id="MobiDB-lite"/>
    </source>
</evidence>
<dbReference type="Proteomes" id="UP000887578">
    <property type="component" value="Unplaced"/>
</dbReference>
<keyword evidence="2" id="KW-1185">Reference proteome</keyword>
<organism evidence="2 3">
    <name type="scientific">Panagrolaimus davidi</name>
    <dbReference type="NCBI Taxonomy" id="227884"/>
    <lineage>
        <taxon>Eukaryota</taxon>
        <taxon>Metazoa</taxon>
        <taxon>Ecdysozoa</taxon>
        <taxon>Nematoda</taxon>
        <taxon>Chromadorea</taxon>
        <taxon>Rhabditida</taxon>
        <taxon>Tylenchina</taxon>
        <taxon>Panagrolaimomorpha</taxon>
        <taxon>Panagrolaimoidea</taxon>
        <taxon>Panagrolaimidae</taxon>
        <taxon>Panagrolaimus</taxon>
    </lineage>
</organism>
<sequence>MNNSAFNKSSNNTSTAKVLSSSDPRLKEVSQKVYNLLAFRNKPQVIANDLQGYFKINVEELMKEYGFDKSGSQAFFTKLGYTFDSNGRFILPPKAPVLTQKFRDVLYTEDDDEAFASPPVPRV</sequence>
<feature type="region of interest" description="Disordered" evidence="1">
    <location>
        <begin position="1"/>
        <end position="24"/>
    </location>
</feature>
<evidence type="ECO:0000313" key="3">
    <source>
        <dbReference type="WBParaSite" id="PDA_v2.g17476.t1"/>
    </source>
</evidence>
<evidence type="ECO:0000313" key="2">
    <source>
        <dbReference type="Proteomes" id="UP000887578"/>
    </source>
</evidence>
<feature type="compositionally biased region" description="Polar residues" evidence="1">
    <location>
        <begin position="1"/>
        <end position="23"/>
    </location>
</feature>
<proteinExistence type="predicted"/>
<accession>A0A914PNC2</accession>
<dbReference type="WBParaSite" id="PDA_v2.g17476.t1">
    <property type="protein sequence ID" value="PDA_v2.g17476.t1"/>
    <property type="gene ID" value="PDA_v2.g17476"/>
</dbReference>